<sequence length="148" mass="17539">MNNKLPNRIRELRKRNNMSGAEVSSKLRISTQYLYDIEKGKRTLSADMASKLSEIFNTTTDYLLRKTDINLYDWIPSPAEEAEQEKLKNSPSYKNEKEFFEESLDLSDEQIKNKFSFTIDGRELSEEEFQRMLAAVRAERLYRKRDPR</sequence>
<dbReference type="GO" id="GO:0003677">
    <property type="term" value="F:DNA binding"/>
    <property type="evidence" value="ECO:0007669"/>
    <property type="project" value="UniProtKB-KW"/>
</dbReference>
<dbReference type="GeneID" id="26625054"/>
<dbReference type="RefSeq" id="YP_009197980.1">
    <property type="nucleotide sequence ID" value="NC_028788.1"/>
</dbReference>
<dbReference type="Proteomes" id="UP000032131">
    <property type="component" value="Segment"/>
</dbReference>
<dbReference type="SUPFAM" id="SSF47413">
    <property type="entry name" value="lambda repressor-like DNA-binding domains"/>
    <property type="match status" value="1"/>
</dbReference>
<dbReference type="PROSITE" id="PS50943">
    <property type="entry name" value="HTH_CROC1"/>
    <property type="match status" value="1"/>
</dbReference>
<dbReference type="KEGG" id="vg:26625054"/>
<name>A0A0C5AEK1_9CAUD</name>
<proteinExistence type="predicted"/>
<reference evidence="3 4" key="1">
    <citation type="journal article" date="2015" name="Genome Announc.">
        <title>Genome Sequences of Six Paenibacillus larvae Siphoviridae Phages.</title>
        <authorList>
            <person name="Carson S."/>
            <person name="Bruff E."/>
            <person name="DeFoor W."/>
            <person name="Dums J."/>
            <person name="Groth A."/>
            <person name="Hatfield T."/>
            <person name="Iyer A."/>
            <person name="Joshi K."/>
            <person name="McAdams S."/>
            <person name="Miles D."/>
            <person name="Miller D."/>
            <person name="Oufkir A."/>
            <person name="Raynor B."/>
            <person name="Riley S."/>
            <person name="Roland S."/>
            <person name="Rozier H."/>
            <person name="Talley S."/>
            <person name="Miller E.S."/>
        </authorList>
    </citation>
    <scope>NUCLEOTIDE SEQUENCE [LARGE SCALE GENOMIC DNA]</scope>
</reference>
<evidence type="ECO:0000259" key="2">
    <source>
        <dbReference type="PROSITE" id="PS50943"/>
    </source>
</evidence>
<evidence type="ECO:0000256" key="1">
    <source>
        <dbReference type="ARBA" id="ARBA00023125"/>
    </source>
</evidence>
<dbReference type="InterPro" id="IPR001387">
    <property type="entry name" value="Cro/C1-type_HTH"/>
</dbReference>
<accession>A0A0C5AEK1</accession>
<evidence type="ECO:0000313" key="4">
    <source>
        <dbReference type="Proteomes" id="UP000032131"/>
    </source>
</evidence>
<organism evidence="3 4">
    <name type="scientific">Paenibacillus phage Diva</name>
    <dbReference type="NCBI Taxonomy" id="1589750"/>
    <lineage>
        <taxon>Viruses</taxon>
        <taxon>Duplodnaviria</taxon>
        <taxon>Heunggongvirae</taxon>
        <taxon>Uroviricota</taxon>
        <taxon>Caudoviricetes</taxon>
        <taxon>Fernvirus</taxon>
        <taxon>Fernvirus diva</taxon>
    </lineage>
</organism>
<evidence type="ECO:0000313" key="3">
    <source>
        <dbReference type="EMBL" id="AJK27699.1"/>
    </source>
</evidence>
<gene>
    <name evidence="3" type="ORF">DIVA_35</name>
</gene>
<dbReference type="CDD" id="cd00093">
    <property type="entry name" value="HTH_XRE"/>
    <property type="match status" value="1"/>
</dbReference>
<dbReference type="PANTHER" id="PTHR46558">
    <property type="entry name" value="TRACRIPTIONAL REGULATORY PROTEIN-RELATED-RELATED"/>
    <property type="match status" value="1"/>
</dbReference>
<dbReference type="InterPro" id="IPR010982">
    <property type="entry name" value="Lambda_DNA-bd_dom_sf"/>
</dbReference>
<dbReference type="Pfam" id="PF01381">
    <property type="entry name" value="HTH_3"/>
    <property type="match status" value="1"/>
</dbReference>
<dbReference type="PANTHER" id="PTHR46558:SF4">
    <property type="entry name" value="DNA-BIDING PHAGE PROTEIN"/>
    <property type="match status" value="1"/>
</dbReference>
<dbReference type="Gene3D" id="1.10.260.40">
    <property type="entry name" value="lambda repressor-like DNA-binding domains"/>
    <property type="match status" value="1"/>
</dbReference>
<dbReference type="EMBL" id="KP296791">
    <property type="protein sequence ID" value="AJK27699.1"/>
    <property type="molecule type" value="Genomic_DNA"/>
</dbReference>
<keyword evidence="1" id="KW-0238">DNA-binding</keyword>
<dbReference type="SMART" id="SM00530">
    <property type="entry name" value="HTH_XRE"/>
    <property type="match status" value="1"/>
</dbReference>
<keyword evidence="4" id="KW-1185">Reference proteome</keyword>
<feature type="domain" description="HTH cro/C1-type" evidence="2">
    <location>
        <begin position="9"/>
        <end position="63"/>
    </location>
</feature>
<protein>
    <submittedName>
        <fullName evidence="3">Transcriptional regulator</fullName>
    </submittedName>
</protein>
<dbReference type="OrthoDB" id="16639at10239"/>